<sequence>MARISTLLVAMALCTGAEAFTVPHHSISPARIGLRPAMSAPQRACRPTGPSMGLKMPKVDIPKVRLPRVDMQKAKAAALGLVFAASLALAFPTDAFAAKSGGRIGGGSFKRTQMSAPRSTGASSYGGAQYGGGGTTIIAPSPRVGVGAGVGVMPMPVYSSYGYGAPMLFGPSFGSLVLVGSMLFMATSLFGGWGQDEEEALSVCKVQVATNCPDRGPNSVLGVIARLADEVDTDDEDSLASMVSDVALALLRKEGDWISAKIESVDVDDEDEAEATFSQMSLKERAKIERETINRVRGNDKSDAREGEGKLEDIGKATSAVITLILCLQGRKIPEANDMASLRKSLSSVGSDVVGNDSLLAAEVMWTPEEPWETMTPDEVILDYPDHIPL</sequence>
<evidence type="ECO:0000313" key="3">
    <source>
        <dbReference type="EMBL" id="CAD8969579.1"/>
    </source>
</evidence>
<gene>
    <name evidence="2" type="ORF">HAND00432_LOCUS20575</name>
    <name evidence="3" type="ORF">HAND00432_LOCUS20576</name>
</gene>
<proteinExistence type="predicted"/>
<evidence type="ECO:0000256" key="1">
    <source>
        <dbReference type="SAM" id="SignalP"/>
    </source>
</evidence>
<dbReference type="EMBL" id="HBFX01034166">
    <property type="protein sequence ID" value="CAD8969578.1"/>
    <property type="molecule type" value="Transcribed_RNA"/>
</dbReference>
<dbReference type="PANTHER" id="PTHR33975">
    <property type="entry name" value="MYELIN-ASSOCIATED OLIGODENDROCYTE BASIC PROTEIN"/>
    <property type="match status" value="1"/>
</dbReference>
<dbReference type="PANTHER" id="PTHR33975:SF2">
    <property type="entry name" value="MYELIN-ASSOCIATED OLIGODENDROCYTE BASIC PROTEIN"/>
    <property type="match status" value="1"/>
</dbReference>
<feature type="signal peptide" evidence="1">
    <location>
        <begin position="1"/>
        <end position="19"/>
    </location>
</feature>
<dbReference type="EMBL" id="HBFX01034167">
    <property type="protein sequence ID" value="CAD8969579.1"/>
    <property type="molecule type" value="Transcribed_RNA"/>
</dbReference>
<accession>A0A6U4YZC0</accession>
<dbReference type="InterPro" id="IPR010903">
    <property type="entry name" value="DUF1517"/>
</dbReference>
<dbReference type="AlphaFoldDB" id="A0A6U4YZC0"/>
<dbReference type="Pfam" id="PF07466">
    <property type="entry name" value="DUF1517"/>
    <property type="match status" value="1"/>
</dbReference>
<name>A0A6U4YZC0_HEMAN</name>
<feature type="chain" id="PRO_5035585720" evidence="1">
    <location>
        <begin position="20"/>
        <end position="390"/>
    </location>
</feature>
<reference evidence="3" key="1">
    <citation type="submission" date="2021-01" db="EMBL/GenBank/DDBJ databases">
        <authorList>
            <person name="Corre E."/>
            <person name="Pelletier E."/>
            <person name="Niang G."/>
            <person name="Scheremetjew M."/>
            <person name="Finn R."/>
            <person name="Kale V."/>
            <person name="Holt S."/>
            <person name="Cochrane G."/>
            <person name="Meng A."/>
            <person name="Brown T."/>
            <person name="Cohen L."/>
        </authorList>
    </citation>
    <scope>NUCLEOTIDE SEQUENCE</scope>
    <source>
        <strain evidence="3">CCMP644</strain>
    </source>
</reference>
<dbReference type="InterPro" id="IPR053023">
    <property type="entry name" value="FLAP_modulator"/>
</dbReference>
<organism evidence="3">
    <name type="scientific">Hemiselmis andersenii</name>
    <name type="common">Cryptophyte alga</name>
    <dbReference type="NCBI Taxonomy" id="464988"/>
    <lineage>
        <taxon>Eukaryota</taxon>
        <taxon>Cryptophyceae</taxon>
        <taxon>Cryptomonadales</taxon>
        <taxon>Hemiselmidaceae</taxon>
        <taxon>Hemiselmis</taxon>
    </lineage>
</organism>
<protein>
    <submittedName>
        <fullName evidence="3">Uncharacterized protein</fullName>
    </submittedName>
</protein>
<evidence type="ECO:0000313" key="2">
    <source>
        <dbReference type="EMBL" id="CAD8969578.1"/>
    </source>
</evidence>
<keyword evidence="1" id="KW-0732">Signal</keyword>